<dbReference type="SMART" id="SM00268">
    <property type="entry name" value="ACTIN"/>
    <property type="match status" value="1"/>
</dbReference>
<dbReference type="EMBL" id="LVLJ01002458">
    <property type="protein sequence ID" value="OAE24887.1"/>
    <property type="molecule type" value="Genomic_DNA"/>
</dbReference>
<feature type="compositionally biased region" description="Acidic residues" evidence="2">
    <location>
        <begin position="189"/>
        <end position="214"/>
    </location>
</feature>
<protein>
    <recommendedName>
        <fullName evidence="5">Actin-related protein 8</fullName>
    </recommendedName>
</protein>
<name>A0A176VVV1_MARPO</name>
<organism evidence="3 4">
    <name type="scientific">Marchantia polymorpha subsp. ruderalis</name>
    <dbReference type="NCBI Taxonomy" id="1480154"/>
    <lineage>
        <taxon>Eukaryota</taxon>
        <taxon>Viridiplantae</taxon>
        <taxon>Streptophyta</taxon>
        <taxon>Embryophyta</taxon>
        <taxon>Marchantiophyta</taxon>
        <taxon>Marchantiopsida</taxon>
        <taxon>Marchantiidae</taxon>
        <taxon>Marchantiales</taxon>
        <taxon>Marchantiaceae</taxon>
        <taxon>Marchantia</taxon>
    </lineage>
</organism>
<sequence>MDIKSVVPSQLISERGSDVVVINFGSANLRVGIATQQTPVVVPHCIAHHLLVKEQGIDGEEARAKGAVGERLEAPPAAARRPERDEICQMVELQLKMKPLNPDFEALSKDDGLRSRSIEVDDDKFFHWTQVMGEESDDEVDGPLASTKASPATTNVVKDESESSSLASEEKGEGENGQELEEDKSVKAEEDEEEVEDEEEEEDEEEVEDEEEELEEKRDIVEQPVPDENDDSVKESPDDKEIPDDVPAEIAASEKGSQEGSDSGIHVEVLDDMFFIWNWVLTEKLSLDAETRQQFSVVLVIPDTLDNREIKELLTIVLKDLKFRAAVIHQECVTATFGNGISSACVVNMGAQITSIVCIEDGVALPSTRIVLPFGGEDISRCLLWVQRRWQTWPRIDTDPLHDSLDLQMLERIKEERCVIVEGEQQAVVDIYYRQAGHPTRAYKAYLKALCVPVMGLFYPTLLAPEEYPSLRPWFYVDHEDVLDDSFHAETFKRPEAVESAPVVFGNNGGGLAMASKPDFPMEDVDGKAALRTDEPSHGLAQAVVISILSTGRADIQKKLFASIQLVGGVALTRGLVDAVEERVLHGIPAHEAVDTVAVLQNRTDAPLTCWKGGAVLGILDFQREAWVQSDEWITGGVRIGSGRKYRDSVTLQSQAFCPSCIMEHCGPGSVIFHVVATVNGHCHQDSSTLAQRERERAVLMTAISVRHFRVDCGDGWPMMGLD</sequence>
<dbReference type="InterPro" id="IPR004000">
    <property type="entry name" value="Actin"/>
</dbReference>
<dbReference type="AlphaFoldDB" id="A0A176VVV1"/>
<reference evidence="3" key="1">
    <citation type="submission" date="2016-03" db="EMBL/GenBank/DDBJ databases">
        <title>Mechanisms controlling the formation of the plant cell surface in tip-growing cells are functionally conserved among land plants.</title>
        <authorList>
            <person name="Honkanen S."/>
            <person name="Jones V.A."/>
            <person name="Morieri G."/>
            <person name="Champion C."/>
            <person name="Hetherington A.J."/>
            <person name="Kelly S."/>
            <person name="Saint-Marcoux D."/>
            <person name="Proust H."/>
            <person name="Prescott H."/>
            <person name="Dolan L."/>
        </authorList>
    </citation>
    <scope>NUCLEOTIDE SEQUENCE [LARGE SCALE GENOMIC DNA]</scope>
    <source>
        <tissue evidence="3">Whole gametophyte</tissue>
    </source>
</reference>
<dbReference type="SUPFAM" id="SSF53067">
    <property type="entry name" value="Actin-like ATPase domain"/>
    <property type="match status" value="1"/>
</dbReference>
<dbReference type="PANTHER" id="PTHR11937">
    <property type="entry name" value="ACTIN"/>
    <property type="match status" value="1"/>
</dbReference>
<evidence type="ECO:0000256" key="2">
    <source>
        <dbReference type="SAM" id="MobiDB-lite"/>
    </source>
</evidence>
<comment type="caution">
    <text evidence="3">The sequence shown here is derived from an EMBL/GenBank/DDBJ whole genome shotgun (WGS) entry which is preliminary data.</text>
</comment>
<accession>A0A176VVV1</accession>
<evidence type="ECO:0000256" key="1">
    <source>
        <dbReference type="RuleBase" id="RU000487"/>
    </source>
</evidence>
<dbReference type="Pfam" id="PF00022">
    <property type="entry name" value="Actin"/>
    <property type="match status" value="1"/>
</dbReference>
<evidence type="ECO:0000313" key="3">
    <source>
        <dbReference type="EMBL" id="OAE24887.1"/>
    </source>
</evidence>
<dbReference type="CDD" id="cd10206">
    <property type="entry name" value="ASKHA_NBD_Arp8-like"/>
    <property type="match status" value="1"/>
</dbReference>
<feature type="region of interest" description="Disordered" evidence="2">
    <location>
        <begin position="134"/>
        <end position="245"/>
    </location>
</feature>
<evidence type="ECO:0008006" key="5">
    <source>
        <dbReference type="Google" id="ProtNLM"/>
    </source>
</evidence>
<comment type="similarity">
    <text evidence="1">Belongs to the actin family.</text>
</comment>
<dbReference type="Gene3D" id="3.90.640.10">
    <property type="entry name" value="Actin, Chain A, domain 4"/>
    <property type="match status" value="1"/>
</dbReference>
<feature type="compositionally biased region" description="Basic and acidic residues" evidence="2">
    <location>
        <begin position="231"/>
        <end position="240"/>
    </location>
</feature>
<proteinExistence type="inferred from homology"/>
<dbReference type="Gene3D" id="3.30.420.40">
    <property type="match status" value="3"/>
</dbReference>
<evidence type="ECO:0000313" key="4">
    <source>
        <dbReference type="Proteomes" id="UP000077202"/>
    </source>
</evidence>
<feature type="compositionally biased region" description="Polar residues" evidence="2">
    <location>
        <begin position="147"/>
        <end position="156"/>
    </location>
</feature>
<dbReference type="InterPro" id="IPR043129">
    <property type="entry name" value="ATPase_NBD"/>
</dbReference>
<gene>
    <name evidence="3" type="ORF">AXG93_2931s1300</name>
</gene>
<keyword evidence="4" id="KW-1185">Reference proteome</keyword>
<dbReference type="Proteomes" id="UP000077202">
    <property type="component" value="Unassembled WGS sequence"/>
</dbReference>